<proteinExistence type="predicted"/>
<evidence type="ECO:0000313" key="5">
    <source>
        <dbReference type="EMBL" id="MFD0789200.1"/>
    </source>
</evidence>
<evidence type="ECO:0000259" key="3">
    <source>
        <dbReference type="Pfam" id="PF10091"/>
    </source>
</evidence>
<dbReference type="Proteomes" id="UP001597055">
    <property type="component" value="Unassembled WGS sequence"/>
</dbReference>
<evidence type="ECO:0000256" key="2">
    <source>
        <dbReference type="SAM" id="SignalP"/>
    </source>
</evidence>
<dbReference type="InterPro" id="IPR019282">
    <property type="entry name" value="Glycoamylase-like_cons_dom"/>
</dbReference>
<dbReference type="EMBL" id="JBHTII010000001">
    <property type="protein sequence ID" value="MFD0789200.1"/>
    <property type="molecule type" value="Genomic_DNA"/>
</dbReference>
<feature type="region of interest" description="Disordered" evidence="1">
    <location>
        <begin position="390"/>
        <end position="417"/>
    </location>
</feature>
<evidence type="ECO:0000259" key="4">
    <source>
        <dbReference type="Pfam" id="PF11329"/>
    </source>
</evidence>
<dbReference type="Pfam" id="PF10091">
    <property type="entry name" value="Glycoamylase"/>
    <property type="match status" value="1"/>
</dbReference>
<protein>
    <submittedName>
        <fullName evidence="5">Glucoamylase family protein</fullName>
    </submittedName>
</protein>
<evidence type="ECO:0000313" key="6">
    <source>
        <dbReference type="Proteomes" id="UP001597055"/>
    </source>
</evidence>
<dbReference type="InterPro" id="IPR021478">
    <property type="entry name" value="DUF3131"/>
</dbReference>
<feature type="domain" description="Glycoamylase-like" evidence="3">
    <location>
        <begin position="294"/>
        <end position="488"/>
    </location>
</feature>
<reference evidence="6" key="1">
    <citation type="journal article" date="2019" name="Int. J. Syst. Evol. Microbiol.">
        <title>The Global Catalogue of Microorganisms (GCM) 10K type strain sequencing project: providing services to taxonomists for standard genome sequencing and annotation.</title>
        <authorList>
            <consortium name="The Broad Institute Genomics Platform"/>
            <consortium name="The Broad Institute Genome Sequencing Center for Infectious Disease"/>
            <person name="Wu L."/>
            <person name="Ma J."/>
        </authorList>
    </citation>
    <scope>NUCLEOTIDE SEQUENCE [LARGE SCALE GENOMIC DNA]</scope>
    <source>
        <strain evidence="6">CCUG 54523</strain>
    </source>
</reference>
<comment type="caution">
    <text evidence="5">The sequence shown here is derived from an EMBL/GenBank/DDBJ whole genome shotgun (WGS) entry which is preliminary data.</text>
</comment>
<feature type="domain" description="DUF3131" evidence="4">
    <location>
        <begin position="46"/>
        <end position="191"/>
    </location>
</feature>
<keyword evidence="2" id="KW-0732">Signal</keyword>
<dbReference type="Pfam" id="PF11329">
    <property type="entry name" value="DUF3131"/>
    <property type="match status" value="1"/>
</dbReference>
<dbReference type="Gene3D" id="1.50.10.140">
    <property type="match status" value="1"/>
</dbReference>
<feature type="region of interest" description="Disordered" evidence="1">
    <location>
        <begin position="24"/>
        <end position="45"/>
    </location>
</feature>
<feature type="signal peptide" evidence="2">
    <location>
        <begin position="1"/>
        <end position="21"/>
    </location>
</feature>
<sequence length="521" mass="56299">MKRLLSTLTAAGVIVAGLGMAAPAAATGDTSDKGDKGRPGNSDLQRWAEDTWTSLDAMTDESTGLPSDNITGDLETVGAYTSPTNIGGYLWSTVTARDLGIISHREAHERMSTTLDTLEELERNDASGMYYNWYDPATGAKLTTWPDSGDPVHPFLSTVDNGWLAASLRIVREADRALARQADALYDSMDFSAFFNPEGAPGLPAGTNRGGFWDAAPPGCSVEAPMYNGSGETAFYTCHHYDTTVSESRIATYLGIANGEIPATALYGTHRTMPPGCDWAWQEQLPTGKYRTYQGYEVWEGVYTYAGMSFVPSWGGSMFEALMPDLLVPETKWGARSWRVNHPITVAVQKHHGLDEAGYGAWGFSPASDPFGSYAEYGVDLAGMRSDGYTSDAEKTDVDVDRPGCTEGTNPDPGFGDGVVTPHASFLALPYDRKGVLANLRHLEDDLGAYGPGGFSDAIAVGSGTVADRYLSLDQSMIMAAIGNELTGDTLKRYFVDKEMEKRLRPAMSAQVFSSDWRARE</sequence>
<keyword evidence="6" id="KW-1185">Reference proteome</keyword>
<name>A0ABW3AEJ6_9MICO</name>
<feature type="chain" id="PRO_5047226407" evidence="2">
    <location>
        <begin position="22"/>
        <end position="521"/>
    </location>
</feature>
<gene>
    <name evidence="5" type="ORF">ACFQ0P_02220</name>
</gene>
<organism evidence="5 6">
    <name type="scientific">Microbacterium insulae</name>
    <dbReference type="NCBI Taxonomy" id="483014"/>
    <lineage>
        <taxon>Bacteria</taxon>
        <taxon>Bacillati</taxon>
        <taxon>Actinomycetota</taxon>
        <taxon>Actinomycetes</taxon>
        <taxon>Micrococcales</taxon>
        <taxon>Microbacteriaceae</taxon>
        <taxon>Microbacterium</taxon>
    </lineage>
</organism>
<evidence type="ECO:0000256" key="1">
    <source>
        <dbReference type="SAM" id="MobiDB-lite"/>
    </source>
</evidence>
<accession>A0ABW3AEJ6</accession>
<feature type="compositionally biased region" description="Basic and acidic residues" evidence="1">
    <location>
        <begin position="392"/>
        <end position="404"/>
    </location>
</feature>
<dbReference type="RefSeq" id="WP_204980092.1">
    <property type="nucleotide sequence ID" value="NZ_JBHTII010000001.1"/>
</dbReference>